<gene>
    <name evidence="2" type="primary">orf241</name>
</gene>
<reference evidence="2" key="2">
    <citation type="journal article" date="2019" name="Environ. Microbiol.">
        <title>The complete mitochondrial genome of the Chan-hua fungus Isaria cicadae: a tale of intron evolution in Cordycipitaceae.</title>
        <authorList>
            <person name="Fan W.W."/>
            <person name="Zhang S."/>
            <person name="Zhang Y.J."/>
        </authorList>
    </citation>
    <scope>NUCLEOTIDE SEQUENCE</scope>
    <source>
        <strain evidence="2">CCAD02</strain>
    </source>
</reference>
<sequence length="241" mass="28057">MNLTQHINDLSSIILFVSTRILFAIRSTKGITRLSPFERATIKLPNETKEVLVGILLGDAHIARRSSTGNSRLVYSQTAIKHKNYFDYVYSFFYTYCANDYIPQSRLIVDNRTKKTYSAISFTTMQLPCFNEFRELFYNSEKKKIIPENIEELLTPCGLAFWIMDDGSRQGNGLHISVYGFIDTDVDKLMFTLQNKFNLKCSVHYNRDKKPRIYIFKESIDTLITLVKPYFIKDMLYKLGL</sequence>
<protein>
    <submittedName>
        <fullName evidence="2">LAGLIDADG endonuclease</fullName>
    </submittedName>
</protein>
<feature type="domain" description="Homing endonuclease LAGLIDADG" evidence="1">
    <location>
        <begin position="49"/>
        <end position="223"/>
    </location>
</feature>
<dbReference type="GO" id="GO:0045292">
    <property type="term" value="P:mRNA cis splicing, via spliceosome"/>
    <property type="evidence" value="ECO:0007669"/>
    <property type="project" value="TreeGrafter"/>
</dbReference>
<evidence type="ECO:0000259" key="1">
    <source>
        <dbReference type="Pfam" id="PF03161"/>
    </source>
</evidence>
<name>A0A481S127_9HYPO</name>
<keyword evidence="2" id="KW-0255">Endonuclease</keyword>
<geneLocation type="mitochondrion" evidence="2"/>
<dbReference type="AlphaFoldDB" id="A0A481S127"/>
<dbReference type="PANTHER" id="PTHR47539:SF1">
    <property type="entry name" value="PENTATRICOPEPTIDE REPEAT-CONTAINING PROTEIN OTP51, CHLOROPLASTIC"/>
    <property type="match status" value="1"/>
</dbReference>
<dbReference type="Gene3D" id="3.10.28.10">
    <property type="entry name" value="Homing endonucleases"/>
    <property type="match status" value="2"/>
</dbReference>
<dbReference type="InterPro" id="IPR052500">
    <property type="entry name" value="Chloro/Mito_RNA_Process"/>
</dbReference>
<proteinExistence type="predicted"/>
<keyword evidence="2" id="KW-0378">Hydrolase</keyword>
<organism evidence="2">
    <name type="scientific">Cordyceps cicadae</name>
    <dbReference type="NCBI Taxonomy" id="218633"/>
    <lineage>
        <taxon>Eukaryota</taxon>
        <taxon>Fungi</taxon>
        <taxon>Dikarya</taxon>
        <taxon>Ascomycota</taxon>
        <taxon>Pezizomycotina</taxon>
        <taxon>Sordariomycetes</taxon>
        <taxon>Hypocreomycetidae</taxon>
        <taxon>Hypocreales</taxon>
        <taxon>Cordycipitaceae</taxon>
        <taxon>Cordyceps</taxon>
    </lineage>
</organism>
<dbReference type="SUPFAM" id="SSF55608">
    <property type="entry name" value="Homing endonucleases"/>
    <property type="match status" value="1"/>
</dbReference>
<dbReference type="EMBL" id="MH922223">
    <property type="protein sequence ID" value="QBG64877.1"/>
    <property type="molecule type" value="Genomic_DNA"/>
</dbReference>
<dbReference type="Pfam" id="PF03161">
    <property type="entry name" value="LAGLIDADG_2"/>
    <property type="match status" value="1"/>
</dbReference>
<dbReference type="GeneID" id="39703259"/>
<dbReference type="PANTHER" id="PTHR47539">
    <property type="entry name" value="PENTATRICOPEPTIDE REPEAT-CONTAINING PROTEIN OTP51, CHLOROPLASTIC"/>
    <property type="match status" value="1"/>
</dbReference>
<dbReference type="InterPro" id="IPR027434">
    <property type="entry name" value="Homing_endonucl"/>
</dbReference>
<dbReference type="RefSeq" id="YP_009577889.1">
    <property type="nucleotide sequence ID" value="NC_041489.1"/>
</dbReference>
<dbReference type="GO" id="GO:0004519">
    <property type="term" value="F:endonuclease activity"/>
    <property type="evidence" value="ECO:0007669"/>
    <property type="project" value="UniProtKB-KW"/>
</dbReference>
<evidence type="ECO:0000313" key="2">
    <source>
        <dbReference type="EMBL" id="QBG64877.1"/>
    </source>
</evidence>
<keyword evidence="2" id="KW-0496">Mitochondrion</keyword>
<dbReference type="GO" id="GO:0000373">
    <property type="term" value="P:Group II intron splicing"/>
    <property type="evidence" value="ECO:0007669"/>
    <property type="project" value="TreeGrafter"/>
</dbReference>
<keyword evidence="2" id="KW-0540">Nuclease</keyword>
<accession>A0A481S127</accession>
<dbReference type="InterPro" id="IPR004860">
    <property type="entry name" value="LAGLIDADG_dom"/>
</dbReference>
<reference evidence="2" key="1">
    <citation type="submission" date="2018-09" db="EMBL/GenBank/DDBJ databases">
        <authorList>
            <person name="Zhang Y.-J."/>
        </authorList>
    </citation>
    <scope>NUCLEOTIDE SEQUENCE</scope>
    <source>
        <strain evidence="2">CCAD02</strain>
    </source>
</reference>